<evidence type="ECO:0000313" key="1">
    <source>
        <dbReference type="EMBL" id="JAH64007.1"/>
    </source>
</evidence>
<evidence type="ECO:0008006" key="2">
    <source>
        <dbReference type="Google" id="ProtNLM"/>
    </source>
</evidence>
<dbReference type="EMBL" id="GBXM01044570">
    <property type="protein sequence ID" value="JAH64007.1"/>
    <property type="molecule type" value="Transcribed_RNA"/>
</dbReference>
<reference evidence="1" key="1">
    <citation type="submission" date="2014-11" db="EMBL/GenBank/DDBJ databases">
        <authorList>
            <person name="Amaro Gonzalez C."/>
        </authorList>
    </citation>
    <scope>NUCLEOTIDE SEQUENCE</scope>
</reference>
<organism evidence="1">
    <name type="scientific">Anguilla anguilla</name>
    <name type="common">European freshwater eel</name>
    <name type="synonym">Muraena anguilla</name>
    <dbReference type="NCBI Taxonomy" id="7936"/>
    <lineage>
        <taxon>Eukaryota</taxon>
        <taxon>Metazoa</taxon>
        <taxon>Chordata</taxon>
        <taxon>Craniata</taxon>
        <taxon>Vertebrata</taxon>
        <taxon>Euteleostomi</taxon>
        <taxon>Actinopterygii</taxon>
        <taxon>Neopterygii</taxon>
        <taxon>Teleostei</taxon>
        <taxon>Anguilliformes</taxon>
        <taxon>Anguillidae</taxon>
        <taxon>Anguilla</taxon>
    </lineage>
</organism>
<name>A0A0E9UE06_ANGAN</name>
<dbReference type="AlphaFoldDB" id="A0A0E9UE06"/>
<protein>
    <recommendedName>
        <fullName evidence="2">C2H2-type domain-containing protein</fullName>
    </recommendedName>
</protein>
<sequence>MCTKASYLLKYLKKHIQTHWTALHLTARQ</sequence>
<reference evidence="1" key="2">
    <citation type="journal article" date="2015" name="Fish Shellfish Immunol.">
        <title>Early steps in the European eel (Anguilla anguilla)-Vibrio vulnificus interaction in the gills: Role of the RtxA13 toxin.</title>
        <authorList>
            <person name="Callol A."/>
            <person name="Pajuelo D."/>
            <person name="Ebbesson L."/>
            <person name="Teles M."/>
            <person name="MacKenzie S."/>
            <person name="Amaro C."/>
        </authorList>
    </citation>
    <scope>NUCLEOTIDE SEQUENCE</scope>
</reference>
<accession>A0A0E9UE06</accession>
<proteinExistence type="predicted"/>